<dbReference type="RefSeq" id="XP_039770521.1">
    <property type="nucleotide sequence ID" value="XM_039914587.1"/>
</dbReference>
<dbReference type="InterPro" id="IPR051379">
    <property type="entry name" value="C-type_Lectin_Receptor_IMM"/>
</dbReference>
<dbReference type="GeneTree" id="ENSGT00940000161161"/>
<keyword evidence="3" id="KW-1133">Transmembrane helix</keyword>
<dbReference type="PANTHER" id="PTHR46746:SF9">
    <property type="entry name" value="CD209 ANTIGEN-LIKE PROTEIN C-LIKE"/>
    <property type="match status" value="1"/>
</dbReference>
<gene>
    <name evidence="5" type="primary">LOC114817725</name>
</gene>
<evidence type="ECO:0000259" key="4">
    <source>
        <dbReference type="PROSITE" id="PS50041"/>
    </source>
</evidence>
<keyword evidence="6" id="KW-1185">Reference proteome</keyword>
<dbReference type="Pfam" id="PF00059">
    <property type="entry name" value="Lectin_C"/>
    <property type="match status" value="1"/>
</dbReference>
<dbReference type="KEGG" id="oaa:114817725"/>
<reference evidence="5 6" key="1">
    <citation type="journal article" date="2008" name="Nature">
        <title>Genome analysis of the platypus reveals unique signatures of evolution.</title>
        <authorList>
            <person name="Warren W.C."/>
            <person name="Hillier L.W."/>
            <person name="Marshall Graves J.A."/>
            <person name="Birney E."/>
            <person name="Ponting C.P."/>
            <person name="Grutzner F."/>
            <person name="Belov K."/>
            <person name="Miller W."/>
            <person name="Clarke L."/>
            <person name="Chinwalla A.T."/>
            <person name="Yang S.P."/>
            <person name="Heger A."/>
            <person name="Locke D.P."/>
            <person name="Miethke P."/>
            <person name="Waters P.D."/>
            <person name="Veyrunes F."/>
            <person name="Fulton L."/>
            <person name="Fulton B."/>
            <person name="Graves T."/>
            <person name="Wallis J."/>
            <person name="Puente X.S."/>
            <person name="Lopez-Otin C."/>
            <person name="Ordonez G.R."/>
            <person name="Eichler E.E."/>
            <person name="Chen L."/>
            <person name="Cheng Z."/>
            <person name="Deakin J.E."/>
            <person name="Alsop A."/>
            <person name="Thompson K."/>
            <person name="Kirby P."/>
            <person name="Papenfuss A.T."/>
            <person name="Wakefield M.J."/>
            <person name="Olender T."/>
            <person name="Lancet D."/>
            <person name="Huttley G.A."/>
            <person name="Smit A.F."/>
            <person name="Pask A."/>
            <person name="Temple-Smith P."/>
            <person name="Batzer M.A."/>
            <person name="Walker J.A."/>
            <person name="Konkel M.K."/>
            <person name="Harris R.S."/>
            <person name="Whittington C.M."/>
            <person name="Wong E.S."/>
            <person name="Gemmell N.J."/>
            <person name="Buschiazzo E."/>
            <person name="Vargas Jentzsch I.M."/>
            <person name="Merkel A."/>
            <person name="Schmitz J."/>
            <person name="Zemann A."/>
            <person name="Churakov G."/>
            <person name="Kriegs J.O."/>
            <person name="Brosius J."/>
            <person name="Murchison E.P."/>
            <person name="Sachidanandam R."/>
            <person name="Smith C."/>
            <person name="Hannon G.J."/>
            <person name="Tsend-Ayush E."/>
            <person name="McMillan D."/>
            <person name="Attenborough R."/>
            <person name="Rens W."/>
            <person name="Ferguson-Smith M."/>
            <person name="Lefevre C.M."/>
            <person name="Sharp J.A."/>
            <person name="Nicholas K.R."/>
            <person name="Ray D.A."/>
            <person name="Kube M."/>
            <person name="Reinhardt R."/>
            <person name="Pringle T.H."/>
            <person name="Taylor J."/>
            <person name="Jones R.C."/>
            <person name="Nixon B."/>
            <person name="Dacheux J.L."/>
            <person name="Niwa H."/>
            <person name="Sekita Y."/>
            <person name="Huang X."/>
            <person name="Stark A."/>
            <person name="Kheradpour P."/>
            <person name="Kellis M."/>
            <person name="Flicek P."/>
            <person name="Chen Y."/>
            <person name="Webber C."/>
            <person name="Hardison R."/>
            <person name="Nelson J."/>
            <person name="Hallsworth-Pepin K."/>
            <person name="Delehaunty K."/>
            <person name="Markovic C."/>
            <person name="Minx P."/>
            <person name="Feng Y."/>
            <person name="Kremitzki C."/>
            <person name="Mitreva M."/>
            <person name="Glasscock J."/>
            <person name="Wylie T."/>
            <person name="Wohldmann P."/>
            <person name="Thiru P."/>
            <person name="Nhan M.N."/>
            <person name="Pohl C.S."/>
            <person name="Smith S.M."/>
            <person name="Hou S."/>
            <person name="Nefedov M."/>
            <person name="de Jong P.J."/>
            <person name="Renfree M.B."/>
            <person name="Mardis E.R."/>
            <person name="Wilson R.K."/>
        </authorList>
    </citation>
    <scope>NUCLEOTIDE SEQUENCE [LARGE SCALE GENOMIC DNA]</scope>
    <source>
        <strain evidence="5 6">Glennie</strain>
    </source>
</reference>
<dbReference type="SMART" id="SM00034">
    <property type="entry name" value="CLECT"/>
    <property type="match status" value="1"/>
</dbReference>
<dbReference type="GeneID" id="114817725"/>
<keyword evidence="3" id="KW-0472">Membrane</keyword>
<evidence type="ECO:0000256" key="1">
    <source>
        <dbReference type="ARBA" id="ARBA00022734"/>
    </source>
</evidence>
<keyword evidence="1" id="KW-0430">Lectin</keyword>
<dbReference type="InterPro" id="IPR016186">
    <property type="entry name" value="C-type_lectin-like/link_sf"/>
</dbReference>
<dbReference type="OMA" id="WRHRCSA"/>
<dbReference type="AlphaFoldDB" id="A0A6I8NPG4"/>
<dbReference type="Proteomes" id="UP000002279">
    <property type="component" value="Chromosome 17"/>
</dbReference>
<dbReference type="SUPFAM" id="SSF56436">
    <property type="entry name" value="C-type lectin-like"/>
    <property type="match status" value="1"/>
</dbReference>
<dbReference type="OrthoDB" id="538816at2759"/>
<keyword evidence="3" id="KW-0812">Transmembrane</keyword>
<evidence type="ECO:0000256" key="2">
    <source>
        <dbReference type="ARBA" id="ARBA00023157"/>
    </source>
</evidence>
<proteinExistence type="predicted"/>
<reference evidence="5" key="3">
    <citation type="submission" date="2025-09" db="UniProtKB">
        <authorList>
            <consortium name="Ensembl"/>
        </authorList>
    </citation>
    <scope>IDENTIFICATION</scope>
    <source>
        <strain evidence="5">Glennie</strain>
    </source>
</reference>
<protein>
    <recommendedName>
        <fullName evidence="4">C-type lectin domain-containing protein</fullName>
    </recommendedName>
</protein>
<name>A0A6I8NPG4_ORNAN</name>
<accession>A0A6I8NPG4</accession>
<dbReference type="PANTHER" id="PTHR46746">
    <property type="entry name" value="KILLER CELL LECTIN-LIKE RECEPTOR SUBFAMILY F MEMBER 2"/>
    <property type="match status" value="1"/>
</dbReference>
<dbReference type="Ensembl" id="ENSOANT00000053351.1">
    <property type="protein sequence ID" value="ENSOANP00000042513.1"/>
    <property type="gene ID" value="ENSOANG00000040808.1"/>
</dbReference>
<reference evidence="5" key="2">
    <citation type="submission" date="2025-08" db="UniProtKB">
        <authorList>
            <consortium name="Ensembl"/>
        </authorList>
    </citation>
    <scope>IDENTIFICATION</scope>
    <source>
        <strain evidence="5">Glennie</strain>
    </source>
</reference>
<dbReference type="InterPro" id="IPR001304">
    <property type="entry name" value="C-type_lectin-like"/>
</dbReference>
<feature type="domain" description="C-type lectin" evidence="4">
    <location>
        <begin position="116"/>
        <end position="226"/>
    </location>
</feature>
<dbReference type="PROSITE" id="PS50041">
    <property type="entry name" value="C_TYPE_LECTIN_2"/>
    <property type="match status" value="1"/>
</dbReference>
<organism evidence="5 6">
    <name type="scientific">Ornithorhynchus anatinus</name>
    <name type="common">Duckbill platypus</name>
    <dbReference type="NCBI Taxonomy" id="9258"/>
    <lineage>
        <taxon>Eukaryota</taxon>
        <taxon>Metazoa</taxon>
        <taxon>Chordata</taxon>
        <taxon>Craniata</taxon>
        <taxon>Vertebrata</taxon>
        <taxon>Euteleostomi</taxon>
        <taxon>Mammalia</taxon>
        <taxon>Monotremata</taxon>
        <taxon>Ornithorhynchidae</taxon>
        <taxon>Ornithorhynchus</taxon>
    </lineage>
</organism>
<feature type="transmembrane region" description="Helical" evidence="3">
    <location>
        <begin position="37"/>
        <end position="59"/>
    </location>
</feature>
<dbReference type="GO" id="GO:0030246">
    <property type="term" value="F:carbohydrate binding"/>
    <property type="evidence" value="ECO:0007669"/>
    <property type="project" value="UniProtKB-KW"/>
</dbReference>
<keyword evidence="2" id="KW-1015">Disulfide bond</keyword>
<dbReference type="InParanoid" id="A0A6I8NPG4"/>
<dbReference type="Bgee" id="ENSOANG00000040808">
    <property type="expression patterns" value="Expressed in heart and 5 other cell types or tissues"/>
</dbReference>
<evidence type="ECO:0000313" key="5">
    <source>
        <dbReference type="Ensembl" id="ENSOANP00000042513.1"/>
    </source>
</evidence>
<evidence type="ECO:0000256" key="3">
    <source>
        <dbReference type="SAM" id="Phobius"/>
    </source>
</evidence>
<dbReference type="Gene3D" id="3.10.100.10">
    <property type="entry name" value="Mannose-Binding Protein A, subunit A"/>
    <property type="match status" value="1"/>
</dbReference>
<dbReference type="InterPro" id="IPR016187">
    <property type="entry name" value="CTDL_fold"/>
</dbReference>
<evidence type="ECO:0000313" key="6">
    <source>
        <dbReference type="Proteomes" id="UP000002279"/>
    </source>
</evidence>
<sequence>MNWPSTMEGEVTYLDVKIAPKRKRDHPSPGPRFQHPCWCVATVPLGIAALLLLVTVVYLNAYGKNNCKPVRDSKISCEDASVNESSAKLATLKEELCTGQQSGDVCELCPQGWQLNSNRCYYFSGERQTWDDSVRDCAKRKSWLLVLEDKAESELVSKMKPRDEYFWIGYKYNITQKNWTCLDNTGFSGYRITVKKHLNGNDCACLKTKDAFASEGCLRHQHWICKRNVTVLEL</sequence>